<evidence type="ECO:0000256" key="3">
    <source>
        <dbReference type="ARBA" id="ARBA00023002"/>
    </source>
</evidence>
<comment type="caution">
    <text evidence="5">The sequence shown here is derived from an EMBL/GenBank/DDBJ whole genome shotgun (WGS) entry which is preliminary data.</text>
</comment>
<protein>
    <submittedName>
        <fullName evidence="5">Uncharacterized protein</fullName>
    </submittedName>
</protein>
<dbReference type="GO" id="GO:0016616">
    <property type="term" value="F:oxidoreductase activity, acting on the CH-OH group of donors, NAD or NADP as acceptor"/>
    <property type="evidence" value="ECO:0007669"/>
    <property type="project" value="TreeGrafter"/>
</dbReference>
<reference evidence="5" key="2">
    <citation type="submission" date="2023-06" db="EMBL/GenBank/DDBJ databases">
        <authorList>
            <consortium name="Lawrence Berkeley National Laboratory"/>
            <person name="Haridas S."/>
            <person name="Hensen N."/>
            <person name="Bonometti L."/>
            <person name="Westerberg I."/>
            <person name="Brannstrom I.O."/>
            <person name="Guillou S."/>
            <person name="Cros-Aarteil S."/>
            <person name="Calhoun S."/>
            <person name="Kuo A."/>
            <person name="Mondo S."/>
            <person name="Pangilinan J."/>
            <person name="Riley R."/>
            <person name="Labutti K."/>
            <person name="Andreopoulos B."/>
            <person name="Lipzen A."/>
            <person name="Chen C."/>
            <person name="Yanf M."/>
            <person name="Daum C."/>
            <person name="Ng V."/>
            <person name="Clum A."/>
            <person name="Steindorff A."/>
            <person name="Ohm R."/>
            <person name="Martin F."/>
            <person name="Silar P."/>
            <person name="Natvig D."/>
            <person name="Lalanne C."/>
            <person name="Gautier V."/>
            <person name="Ament-Velasquez S.L."/>
            <person name="Kruys A."/>
            <person name="Hutchinson M.I."/>
            <person name="Powell A.J."/>
            <person name="Barry K."/>
            <person name="Miller A.N."/>
            <person name="Grigoriev I.V."/>
            <person name="Debuchy R."/>
            <person name="Gladieux P."/>
            <person name="Thoren M.H."/>
            <person name="Johannesson H."/>
        </authorList>
    </citation>
    <scope>NUCLEOTIDE SEQUENCE</scope>
    <source>
        <strain evidence="5">CBS 168.71</strain>
    </source>
</reference>
<accession>A0AAE0HAL1</accession>
<dbReference type="InterPro" id="IPR020904">
    <property type="entry name" value="Sc_DH/Rdtase_CS"/>
</dbReference>
<dbReference type="Pfam" id="PF00106">
    <property type="entry name" value="adh_short"/>
    <property type="match status" value="1"/>
</dbReference>
<dbReference type="PROSITE" id="PS00061">
    <property type="entry name" value="ADH_SHORT"/>
    <property type="match status" value="1"/>
</dbReference>
<dbReference type="PRINTS" id="PR00081">
    <property type="entry name" value="GDHRDH"/>
</dbReference>
<dbReference type="Proteomes" id="UP001278766">
    <property type="component" value="Unassembled WGS sequence"/>
</dbReference>
<evidence type="ECO:0000256" key="2">
    <source>
        <dbReference type="ARBA" id="ARBA00022857"/>
    </source>
</evidence>
<keyword evidence="2" id="KW-0521">NADP</keyword>
<evidence type="ECO:0000256" key="1">
    <source>
        <dbReference type="ARBA" id="ARBA00006484"/>
    </source>
</evidence>
<reference evidence="5" key="1">
    <citation type="journal article" date="2023" name="Mol. Phylogenet. Evol.">
        <title>Genome-scale phylogeny and comparative genomics of the fungal order Sordariales.</title>
        <authorList>
            <person name="Hensen N."/>
            <person name="Bonometti L."/>
            <person name="Westerberg I."/>
            <person name="Brannstrom I.O."/>
            <person name="Guillou S."/>
            <person name="Cros-Aarteil S."/>
            <person name="Calhoun S."/>
            <person name="Haridas S."/>
            <person name="Kuo A."/>
            <person name="Mondo S."/>
            <person name="Pangilinan J."/>
            <person name="Riley R."/>
            <person name="LaButti K."/>
            <person name="Andreopoulos B."/>
            <person name="Lipzen A."/>
            <person name="Chen C."/>
            <person name="Yan M."/>
            <person name="Daum C."/>
            <person name="Ng V."/>
            <person name="Clum A."/>
            <person name="Steindorff A."/>
            <person name="Ohm R.A."/>
            <person name="Martin F."/>
            <person name="Silar P."/>
            <person name="Natvig D.O."/>
            <person name="Lalanne C."/>
            <person name="Gautier V."/>
            <person name="Ament-Velasquez S.L."/>
            <person name="Kruys A."/>
            <person name="Hutchinson M.I."/>
            <person name="Powell A.J."/>
            <person name="Barry K."/>
            <person name="Miller A.N."/>
            <person name="Grigoriev I.V."/>
            <person name="Debuchy R."/>
            <person name="Gladieux P."/>
            <person name="Hiltunen Thoren M."/>
            <person name="Johannesson H."/>
        </authorList>
    </citation>
    <scope>NUCLEOTIDE SEQUENCE</scope>
    <source>
        <strain evidence="5">CBS 168.71</strain>
    </source>
</reference>
<evidence type="ECO:0000313" key="6">
    <source>
        <dbReference type="Proteomes" id="UP001278766"/>
    </source>
</evidence>
<evidence type="ECO:0000313" key="5">
    <source>
        <dbReference type="EMBL" id="KAK3292932.1"/>
    </source>
</evidence>
<dbReference type="InterPro" id="IPR036291">
    <property type="entry name" value="NAD(P)-bd_dom_sf"/>
</dbReference>
<dbReference type="PANTHER" id="PTHR24322">
    <property type="entry name" value="PKSB"/>
    <property type="match status" value="1"/>
</dbReference>
<proteinExistence type="inferred from homology"/>
<keyword evidence="6" id="KW-1185">Reference proteome</keyword>
<dbReference type="SUPFAM" id="SSF51735">
    <property type="entry name" value="NAD(P)-binding Rossmann-fold domains"/>
    <property type="match status" value="1"/>
</dbReference>
<dbReference type="Gene3D" id="3.40.50.720">
    <property type="entry name" value="NAD(P)-binding Rossmann-like Domain"/>
    <property type="match status" value="1"/>
</dbReference>
<dbReference type="RefSeq" id="XP_062656446.1">
    <property type="nucleotide sequence ID" value="XM_062804281.1"/>
</dbReference>
<dbReference type="PRINTS" id="PR00080">
    <property type="entry name" value="SDRFAMILY"/>
</dbReference>
<gene>
    <name evidence="5" type="ORF">B0H64DRAFT_403119</name>
</gene>
<comment type="similarity">
    <text evidence="1 4">Belongs to the short-chain dehydrogenases/reductases (SDR) family.</text>
</comment>
<dbReference type="PANTHER" id="PTHR24322:SF736">
    <property type="entry name" value="RETINOL DEHYDROGENASE 10"/>
    <property type="match status" value="1"/>
</dbReference>
<dbReference type="InterPro" id="IPR002347">
    <property type="entry name" value="SDR_fam"/>
</dbReference>
<keyword evidence="3" id="KW-0560">Oxidoreductase</keyword>
<evidence type="ECO:0000256" key="4">
    <source>
        <dbReference type="RuleBase" id="RU000363"/>
    </source>
</evidence>
<dbReference type="GeneID" id="87841229"/>
<sequence>MATLRENGGLHIDTVARIIRNTLLNEWLAFPAAAVITWLRQPNSVGYLRRALWYARRYNIRLTYLRLTWLGRVALYLGSAGLLLSANDFLNKWASNNWTASRPGEWAHWEREIVVVTGGSSGVGAQVVQGLLARNKRTRIVIIDFAPLRWTPPAGALGKNLHYYQADLSKPDAIRAVCERVRREVGHPTVLLNNAGLVRGFGLIEGSYADVEVTLKTNLTAPFLLIKELLPDMVRNNHGHIFNVCSTSALMPPPDIVDYSASKAGIQALHEGLCNELRSRYNAPRVRVTNGVFNFIRTPLVSGTSTQPQFVMPMLHVETVSEAIVDALYSGYGGVIYLPGVMRYVAMLRAAPEWFIHTFIAGTTSRLAIDFKGRQRIDETGGVQPVDKKP</sequence>
<organism evidence="5 6">
    <name type="scientific">Chaetomium fimeti</name>
    <dbReference type="NCBI Taxonomy" id="1854472"/>
    <lineage>
        <taxon>Eukaryota</taxon>
        <taxon>Fungi</taxon>
        <taxon>Dikarya</taxon>
        <taxon>Ascomycota</taxon>
        <taxon>Pezizomycotina</taxon>
        <taxon>Sordariomycetes</taxon>
        <taxon>Sordariomycetidae</taxon>
        <taxon>Sordariales</taxon>
        <taxon>Chaetomiaceae</taxon>
        <taxon>Chaetomium</taxon>
    </lineage>
</organism>
<dbReference type="AlphaFoldDB" id="A0AAE0HAL1"/>
<name>A0AAE0HAL1_9PEZI</name>
<dbReference type="EMBL" id="JAUEPN010000006">
    <property type="protein sequence ID" value="KAK3292932.1"/>
    <property type="molecule type" value="Genomic_DNA"/>
</dbReference>